<dbReference type="CDD" id="cd00201">
    <property type="entry name" value="WW"/>
    <property type="match status" value="1"/>
</dbReference>
<dbReference type="PANTHER" id="PTHR15911:SF6">
    <property type="entry name" value="WW DOMAIN-CONTAINING ADAPTER PROTEIN WITH COILED-COIL"/>
    <property type="match status" value="1"/>
</dbReference>
<feature type="region of interest" description="Disordered" evidence="4">
    <location>
        <begin position="317"/>
        <end position="437"/>
    </location>
</feature>
<evidence type="ECO:0000256" key="3">
    <source>
        <dbReference type="ARBA" id="ARBA00023242"/>
    </source>
</evidence>
<dbReference type="Gene3D" id="2.20.70.10">
    <property type="match status" value="1"/>
</dbReference>
<dbReference type="GO" id="GO:0003682">
    <property type="term" value="F:chromatin binding"/>
    <property type="evidence" value="ECO:0007669"/>
    <property type="project" value="TreeGrafter"/>
</dbReference>
<dbReference type="InterPro" id="IPR035731">
    <property type="entry name" value="SPRY/PRY_TRIM46"/>
</dbReference>
<dbReference type="PROSITE" id="PS50020">
    <property type="entry name" value="WW_DOMAIN_2"/>
    <property type="match status" value="1"/>
</dbReference>
<keyword evidence="8" id="KW-1185">Reference proteome</keyword>
<dbReference type="PROSITE" id="PS50853">
    <property type="entry name" value="FN3"/>
    <property type="match status" value="1"/>
</dbReference>
<name>A0AAV9S6B3_9TELE</name>
<dbReference type="InterPro" id="IPR001202">
    <property type="entry name" value="WW_dom"/>
</dbReference>
<dbReference type="SUPFAM" id="SSF49899">
    <property type="entry name" value="Concanavalin A-like lectins/glucanases"/>
    <property type="match status" value="1"/>
</dbReference>
<feature type="region of interest" description="Disordered" evidence="4">
    <location>
        <begin position="822"/>
        <end position="845"/>
    </location>
</feature>
<dbReference type="GO" id="GO:0006325">
    <property type="term" value="P:chromatin organization"/>
    <property type="evidence" value="ECO:0007669"/>
    <property type="project" value="UniProtKB-KW"/>
</dbReference>
<feature type="domain" description="WW" evidence="5">
    <location>
        <begin position="120"/>
        <end position="153"/>
    </location>
</feature>
<dbReference type="GO" id="GO:1904263">
    <property type="term" value="P:positive regulation of TORC1 signaling"/>
    <property type="evidence" value="ECO:0007669"/>
    <property type="project" value="TreeGrafter"/>
</dbReference>
<evidence type="ECO:0008006" key="9">
    <source>
        <dbReference type="Google" id="ProtNLM"/>
    </source>
</evidence>
<dbReference type="InterPro" id="IPR036116">
    <property type="entry name" value="FN3_sf"/>
</dbReference>
<dbReference type="Gene3D" id="2.60.40.10">
    <property type="entry name" value="Immunoglobulins"/>
    <property type="match status" value="1"/>
</dbReference>
<feature type="compositionally biased region" description="Low complexity" evidence="4">
    <location>
        <begin position="317"/>
        <end position="327"/>
    </location>
</feature>
<dbReference type="SMART" id="SM00456">
    <property type="entry name" value="WW"/>
    <property type="match status" value="1"/>
</dbReference>
<evidence type="ECO:0000313" key="7">
    <source>
        <dbReference type="EMBL" id="KAK5616427.1"/>
    </source>
</evidence>
<accession>A0AAV9S6B3</accession>
<dbReference type="InterPro" id="IPR013783">
    <property type="entry name" value="Ig-like_fold"/>
</dbReference>
<keyword evidence="3" id="KW-0539">Nucleus</keyword>
<protein>
    <recommendedName>
        <fullName evidence="9">WW domain-containing protein</fullName>
    </recommendedName>
</protein>
<feature type="region of interest" description="Disordered" evidence="4">
    <location>
        <begin position="1"/>
        <end position="129"/>
    </location>
</feature>
<dbReference type="SUPFAM" id="SSF51045">
    <property type="entry name" value="WW domain"/>
    <property type="match status" value="1"/>
</dbReference>
<sequence length="932" mass="102348">MVMYARKPARVSDGCNERRDSQSYQTHKSQPKSQSSSLHRYSKVRDGSSDPIPPYKVLRRSDESPVSRQGDVMGQHGKAKTSFTVRGKNGTSGSPQDASHNNSSHQGTETLASQSKPAERDPADDWTEHISSSGKKYYYNCRTEVSQWEKPKDLLEREQRQKDSAKMAANSFPKDMDYRQEALQDKATTKTTSGDQSTSSNSSLSSSLSSSQSLNSAAGSLGSAPSNMSSSSSSTVQGAPCVQSQSSALLQDPAVLHQFLPALQATLQMNNGNMDMAKLNEVLAAAVTQASLRSVLHKLLAAGPAFNVSALLSAAQHSNQAQHSSQSPVSMTTDASSPRPYVSPRNGTPQNNQKPLGMHIGSVTPSQTRGGMPSGKQGSGSLCQTTEKRPEDPRTLQQRSQEILCTGPNMSALPHAPSSSSAGQTQLDPPGSFTPTLATHFDENLIRHIQGWPSENTEKQAARLREDFHNMGSLYMSEICTEMKNLRSLVRVCEIQATLREQRVLFLRQQSKELDKLKNQNSYMVLSKAIENLQHFTLAADPSFRHFQLDVSKELKLLTELNFIQGEERRSPLAPVIDTQRSLAYDQLFLCWRLPQESAPAWHFSVEYRRRGVVPGGASRGGIRGGLAAARWGWQRLDEVSGTSAVIDRLEMDSVYVLRVRGCNKAGYGEYSEEVYLHTPPAPVLNFYLDSRWGLHADRLVVSKEQRGARSVPGFSLLQAADHALTSCHLTSDLLVGDVAITQGRHYWACSVEPGSYLVKVGVGLESKLQEWFHLPQDMASPRYDPDSGHDSGAEDALDAAPPFCFLTMGMGKIYLPQHSYHHHNNHGNNNRDPLTNNNVPSSPTGLTYPLPPRLGVCLDFEKGRVTFYDAHSLRPLWEGHVDCSGPVCPAFCFIGGGALQLQELVANRNADQTPVRRVTIQPRVSNLNSNN</sequence>
<dbReference type="SUPFAM" id="SSF49265">
    <property type="entry name" value="Fibronectin type III"/>
    <property type="match status" value="1"/>
</dbReference>
<evidence type="ECO:0000256" key="1">
    <source>
        <dbReference type="ARBA" id="ARBA00004123"/>
    </source>
</evidence>
<evidence type="ECO:0000256" key="2">
    <source>
        <dbReference type="ARBA" id="ARBA00022853"/>
    </source>
</evidence>
<dbReference type="InterPro" id="IPR043136">
    <property type="entry name" value="B30.2/SPRY_sf"/>
</dbReference>
<gene>
    <name evidence="7" type="ORF">CRENBAI_011736</name>
</gene>
<reference evidence="7 8" key="1">
    <citation type="submission" date="2021-06" db="EMBL/GenBank/DDBJ databases">
        <authorList>
            <person name="Palmer J.M."/>
        </authorList>
    </citation>
    <scope>NUCLEOTIDE SEQUENCE [LARGE SCALE GENOMIC DNA]</scope>
    <source>
        <strain evidence="7 8">MEX-2019</strain>
        <tissue evidence="7">Muscle</tissue>
    </source>
</reference>
<dbReference type="AlphaFoldDB" id="A0AAV9S6B3"/>
<evidence type="ECO:0000259" key="6">
    <source>
        <dbReference type="PROSITE" id="PS50853"/>
    </source>
</evidence>
<evidence type="ECO:0000256" key="4">
    <source>
        <dbReference type="SAM" id="MobiDB-lite"/>
    </source>
</evidence>
<dbReference type="GO" id="GO:0010506">
    <property type="term" value="P:regulation of autophagy"/>
    <property type="evidence" value="ECO:0007669"/>
    <property type="project" value="TreeGrafter"/>
</dbReference>
<feature type="compositionally biased region" description="Low complexity" evidence="4">
    <location>
        <begin position="191"/>
        <end position="234"/>
    </location>
</feature>
<dbReference type="GO" id="GO:0005634">
    <property type="term" value="C:nucleus"/>
    <property type="evidence" value="ECO:0007669"/>
    <property type="project" value="UniProtKB-SubCell"/>
</dbReference>
<feature type="compositionally biased region" description="Polar residues" evidence="4">
    <location>
        <begin position="832"/>
        <end position="845"/>
    </location>
</feature>
<dbReference type="PROSITE" id="PS01159">
    <property type="entry name" value="WW_DOMAIN_1"/>
    <property type="match status" value="1"/>
</dbReference>
<dbReference type="Pfam" id="PF00397">
    <property type="entry name" value="WW"/>
    <property type="match status" value="1"/>
</dbReference>
<feature type="region of interest" description="Disordered" evidence="4">
    <location>
        <begin position="152"/>
        <end position="238"/>
    </location>
</feature>
<evidence type="ECO:0000313" key="8">
    <source>
        <dbReference type="Proteomes" id="UP001311232"/>
    </source>
</evidence>
<dbReference type="InterPro" id="IPR003961">
    <property type="entry name" value="FN3_dom"/>
</dbReference>
<comment type="subcellular location">
    <subcellularLocation>
        <location evidence="1">Nucleus</location>
    </subcellularLocation>
</comment>
<dbReference type="EMBL" id="JAHHUM010000888">
    <property type="protein sequence ID" value="KAK5616427.1"/>
    <property type="molecule type" value="Genomic_DNA"/>
</dbReference>
<dbReference type="CDD" id="cd12895">
    <property type="entry name" value="SPRY_PRY_TRIM46"/>
    <property type="match status" value="1"/>
</dbReference>
<proteinExistence type="predicted"/>
<dbReference type="Gene3D" id="2.60.120.920">
    <property type="match status" value="1"/>
</dbReference>
<feature type="compositionally biased region" description="Polar residues" evidence="4">
    <location>
        <begin position="423"/>
        <end position="437"/>
    </location>
</feature>
<organism evidence="7 8">
    <name type="scientific">Crenichthys baileyi</name>
    <name type="common">White River springfish</name>
    <dbReference type="NCBI Taxonomy" id="28760"/>
    <lineage>
        <taxon>Eukaryota</taxon>
        <taxon>Metazoa</taxon>
        <taxon>Chordata</taxon>
        <taxon>Craniata</taxon>
        <taxon>Vertebrata</taxon>
        <taxon>Euteleostomi</taxon>
        <taxon>Actinopterygii</taxon>
        <taxon>Neopterygii</taxon>
        <taxon>Teleostei</taxon>
        <taxon>Neoteleostei</taxon>
        <taxon>Acanthomorphata</taxon>
        <taxon>Ovalentaria</taxon>
        <taxon>Atherinomorphae</taxon>
        <taxon>Cyprinodontiformes</taxon>
        <taxon>Goodeidae</taxon>
        <taxon>Crenichthys</taxon>
    </lineage>
</organism>
<keyword evidence="2" id="KW-0156">Chromatin regulator</keyword>
<feature type="compositionally biased region" description="Basic and acidic residues" evidence="4">
    <location>
        <begin position="174"/>
        <end position="188"/>
    </location>
</feature>
<dbReference type="PANTHER" id="PTHR15911">
    <property type="entry name" value="WW DOMAIN-CONTAINING ADAPTER PROTEIN WITH COILED-COIL"/>
    <property type="match status" value="1"/>
</dbReference>
<feature type="compositionally biased region" description="Low complexity" evidence="4">
    <location>
        <begin position="411"/>
        <end position="422"/>
    </location>
</feature>
<dbReference type="InterPro" id="IPR036020">
    <property type="entry name" value="WW_dom_sf"/>
</dbReference>
<feature type="compositionally biased region" description="Basic and acidic residues" evidence="4">
    <location>
        <begin position="117"/>
        <end position="128"/>
    </location>
</feature>
<dbReference type="InterPro" id="IPR038867">
    <property type="entry name" value="WAC"/>
</dbReference>
<dbReference type="Proteomes" id="UP001311232">
    <property type="component" value="Unassembled WGS sequence"/>
</dbReference>
<dbReference type="GO" id="GO:0000993">
    <property type="term" value="F:RNA polymerase II complex binding"/>
    <property type="evidence" value="ECO:0007669"/>
    <property type="project" value="TreeGrafter"/>
</dbReference>
<dbReference type="InterPro" id="IPR013320">
    <property type="entry name" value="ConA-like_dom_sf"/>
</dbReference>
<feature type="compositionally biased region" description="Polar residues" evidence="4">
    <location>
        <begin position="345"/>
        <end position="354"/>
    </location>
</feature>
<comment type="caution">
    <text evidence="7">The sequence shown here is derived from an EMBL/GenBank/DDBJ whole genome shotgun (WGS) entry which is preliminary data.</text>
</comment>
<dbReference type="CDD" id="cd00063">
    <property type="entry name" value="FN3"/>
    <property type="match status" value="1"/>
</dbReference>
<feature type="compositionally biased region" description="Polar residues" evidence="4">
    <location>
        <begin position="81"/>
        <end position="116"/>
    </location>
</feature>
<feature type="compositionally biased region" description="Polar residues" evidence="4">
    <location>
        <begin position="22"/>
        <end position="39"/>
    </location>
</feature>
<feature type="compositionally biased region" description="Basic and acidic residues" evidence="4">
    <location>
        <begin position="152"/>
        <end position="165"/>
    </location>
</feature>
<evidence type="ECO:0000259" key="5">
    <source>
        <dbReference type="PROSITE" id="PS50020"/>
    </source>
</evidence>
<feature type="domain" description="Fibronectin type-III" evidence="6">
    <location>
        <begin position="571"/>
        <end position="682"/>
    </location>
</feature>